<dbReference type="EMBL" id="CWOW01000004">
    <property type="protein sequence ID" value="CSA23092.1"/>
    <property type="molecule type" value="Genomic_DNA"/>
</dbReference>
<organism evidence="1 2">
    <name type="scientific">Vibrio cholerae</name>
    <dbReference type="NCBI Taxonomy" id="666"/>
    <lineage>
        <taxon>Bacteria</taxon>
        <taxon>Pseudomonadati</taxon>
        <taxon>Pseudomonadota</taxon>
        <taxon>Gammaproteobacteria</taxon>
        <taxon>Vibrionales</taxon>
        <taxon>Vibrionaceae</taxon>
        <taxon>Vibrio</taxon>
    </lineage>
</organism>
<dbReference type="Proteomes" id="UP000044806">
    <property type="component" value="Unassembled WGS sequence"/>
</dbReference>
<protein>
    <submittedName>
        <fullName evidence="1">Uncharacterized protein</fullName>
    </submittedName>
</protein>
<evidence type="ECO:0000313" key="1">
    <source>
        <dbReference type="EMBL" id="CSA23092.1"/>
    </source>
</evidence>
<proteinExistence type="predicted"/>
<gene>
    <name evidence="1" type="ORF">ERS013165_01071</name>
</gene>
<dbReference type="AlphaFoldDB" id="A0A655PSI9"/>
<reference evidence="1 2" key="1">
    <citation type="submission" date="2015-07" db="EMBL/GenBank/DDBJ databases">
        <authorList>
            <consortium name="Pathogen Informatics"/>
        </authorList>
    </citation>
    <scope>NUCLEOTIDE SEQUENCE [LARGE SCALE GENOMIC DNA]</scope>
    <source>
        <strain evidence="1 2">A51</strain>
    </source>
</reference>
<name>A0A655PSI9_VIBCL</name>
<sequence length="47" mass="5591">MLHLIIKTRFKAKTLLPNTTKTSHLSDKDHNQTARFAFYFRVFDYAC</sequence>
<evidence type="ECO:0000313" key="2">
    <source>
        <dbReference type="Proteomes" id="UP000044806"/>
    </source>
</evidence>
<accession>A0A655PSI9</accession>